<keyword evidence="4 6" id="KW-0548">Nucleotidyltransferase</keyword>
<protein>
    <submittedName>
        <fullName evidence="8">DUF4433 domain-containing protein</fullName>
    </submittedName>
</protein>
<evidence type="ECO:0000313" key="9">
    <source>
        <dbReference type="Proteomes" id="UP001208935"/>
    </source>
</evidence>
<name>A0ABT3KYQ4_9BURK</name>
<accession>A0ABT3KYQ4</accession>
<keyword evidence="3 6" id="KW-0808">Transferase</keyword>
<evidence type="ECO:0000259" key="7">
    <source>
        <dbReference type="PROSITE" id="PS52018"/>
    </source>
</evidence>
<dbReference type="Pfam" id="PF14487">
    <property type="entry name" value="DarT"/>
    <property type="match status" value="1"/>
</dbReference>
<comment type="caution">
    <text evidence="6">Lacks conserved residue(s) required for the propagation of feature annotation.</text>
</comment>
<feature type="binding site" evidence="6">
    <location>
        <position position="55"/>
    </location>
    <ligand>
        <name>NAD(+)</name>
        <dbReference type="ChEBI" id="CHEBI:57540"/>
    </ligand>
</feature>
<comment type="caution">
    <text evidence="8">The sequence shown here is derived from an EMBL/GenBank/DDBJ whole genome shotgun (WGS) entry which is preliminary data.</text>
</comment>
<sequence length="216" mass="24733">MNALLVPPQPKIYHIAHVDRLPSIVADGFLWCDAEIVRRAPPGTTIGMGGIKHRRLNELRLSSHTDLFVGDCVPFYFCPRSVMLYLIHRDNHPEMTYHGGQGPIVHLEADLRAVIAWANGQAVRWAFTLSNAGSRLFEDRNDLARLNEINWTAVQARNWQEYKEGKQAEFLLEQCFPWRLIERIGIHSAAVYGRVVNALSAHGHRPTVEVRPDWYY</sequence>
<reference evidence="9" key="1">
    <citation type="submission" date="2023-07" db="EMBL/GenBank/DDBJ databases">
        <title>Verminephrobacter genomes.</title>
        <authorList>
            <person name="Lund M.B."/>
        </authorList>
    </citation>
    <scope>NUCLEOTIDE SEQUENCE [LARGE SCALE GENOMIC DNA]</scope>
    <source>
        <strain evidence="9">AtM5-05</strain>
    </source>
</reference>
<evidence type="ECO:0000256" key="4">
    <source>
        <dbReference type="ARBA" id="ARBA00022695"/>
    </source>
</evidence>
<feature type="domain" description="DarT" evidence="7">
    <location>
        <begin position="10"/>
        <end position="216"/>
    </location>
</feature>
<comment type="similarity">
    <text evidence="6">Belongs to the DarT ADP-ribosyltransferase family.</text>
</comment>
<dbReference type="InterPro" id="IPR029494">
    <property type="entry name" value="DarT"/>
</dbReference>
<evidence type="ECO:0000256" key="3">
    <source>
        <dbReference type="ARBA" id="ARBA00022679"/>
    </source>
</evidence>
<keyword evidence="1 6" id="KW-1277">Toxin-antitoxin system</keyword>
<keyword evidence="2 6" id="KW-0328">Glycosyltransferase</keyword>
<dbReference type="RefSeq" id="WP_265283302.1">
    <property type="nucleotide sequence ID" value="NZ_QZCW01000005.1"/>
</dbReference>
<gene>
    <name evidence="8" type="ORF">D5039_20610</name>
</gene>
<feature type="binding site" evidence="6">
    <location>
        <begin position="14"/>
        <end position="16"/>
    </location>
    <ligand>
        <name>NAD(+)</name>
        <dbReference type="ChEBI" id="CHEBI:57540"/>
    </ligand>
</feature>
<feature type="active site" evidence="6">
    <location>
        <position position="169"/>
    </location>
</feature>
<proteinExistence type="inferred from homology"/>
<comment type="catalytic activity">
    <reaction evidence="6">
        <text>a thymidine in DNA + NAD(+) = an N-(ADP-alpha-D-ribosyl)-thymidine in DNA + nicotinamide + H(+)</text>
        <dbReference type="Rhea" id="RHEA:71651"/>
        <dbReference type="Rhea" id="RHEA-COMP:13556"/>
        <dbReference type="Rhea" id="RHEA-COMP:18051"/>
        <dbReference type="ChEBI" id="CHEBI:15378"/>
        <dbReference type="ChEBI" id="CHEBI:17154"/>
        <dbReference type="ChEBI" id="CHEBI:57540"/>
        <dbReference type="ChEBI" id="CHEBI:137386"/>
        <dbReference type="ChEBI" id="CHEBI:191199"/>
    </reaction>
</comment>
<feature type="active site" description="Proton acceptor" evidence="6">
    <location>
        <position position="55"/>
    </location>
</feature>
<evidence type="ECO:0000256" key="5">
    <source>
        <dbReference type="ARBA" id="ARBA00023125"/>
    </source>
</evidence>
<dbReference type="Proteomes" id="UP001208935">
    <property type="component" value="Unassembled WGS sequence"/>
</dbReference>
<keyword evidence="9" id="KW-1185">Reference proteome</keyword>
<dbReference type="EMBL" id="QZCW01000005">
    <property type="protein sequence ID" value="MCW5323454.1"/>
    <property type="molecule type" value="Genomic_DNA"/>
</dbReference>
<keyword evidence="5 6" id="KW-0238">DNA-binding</keyword>
<evidence type="ECO:0000256" key="6">
    <source>
        <dbReference type="PROSITE-ProRule" id="PRU01362"/>
    </source>
</evidence>
<evidence type="ECO:0000256" key="1">
    <source>
        <dbReference type="ARBA" id="ARBA00022649"/>
    </source>
</evidence>
<organism evidence="8 9">
    <name type="scientific">Verminephrobacter aporrectodeae subsp. tuberculatae</name>
    <dbReference type="NCBI Taxonomy" id="1110392"/>
    <lineage>
        <taxon>Bacteria</taxon>
        <taxon>Pseudomonadati</taxon>
        <taxon>Pseudomonadota</taxon>
        <taxon>Betaproteobacteria</taxon>
        <taxon>Burkholderiales</taxon>
        <taxon>Comamonadaceae</taxon>
        <taxon>Verminephrobacter</taxon>
    </lineage>
</organism>
<evidence type="ECO:0000313" key="8">
    <source>
        <dbReference type="EMBL" id="MCW5323454.1"/>
    </source>
</evidence>
<evidence type="ECO:0000256" key="2">
    <source>
        <dbReference type="ARBA" id="ARBA00022676"/>
    </source>
</evidence>
<dbReference type="PROSITE" id="PS52018">
    <property type="entry name" value="DART"/>
    <property type="match status" value="1"/>
</dbReference>